<dbReference type="RefSeq" id="WP_131532379.1">
    <property type="nucleotide sequence ID" value="NZ_SJSO01000016.1"/>
</dbReference>
<organism evidence="3 4">
    <name type="scientific">Pedobacter psychrodurus</name>
    <dbReference type="NCBI Taxonomy" id="2530456"/>
    <lineage>
        <taxon>Bacteria</taxon>
        <taxon>Pseudomonadati</taxon>
        <taxon>Bacteroidota</taxon>
        <taxon>Sphingobacteriia</taxon>
        <taxon>Sphingobacteriales</taxon>
        <taxon>Sphingobacteriaceae</taxon>
        <taxon>Pedobacter</taxon>
    </lineage>
</organism>
<evidence type="ECO:0000259" key="2">
    <source>
        <dbReference type="Pfam" id="PF01757"/>
    </source>
</evidence>
<protein>
    <submittedName>
        <fullName evidence="3">Acyltransferase</fullName>
    </submittedName>
</protein>
<feature type="transmembrane region" description="Helical" evidence="1">
    <location>
        <begin position="261"/>
        <end position="280"/>
    </location>
</feature>
<keyword evidence="3" id="KW-0808">Transferase</keyword>
<keyword evidence="1" id="KW-1133">Transmembrane helix</keyword>
<feature type="transmembrane region" description="Helical" evidence="1">
    <location>
        <begin position="37"/>
        <end position="60"/>
    </location>
</feature>
<dbReference type="InterPro" id="IPR002656">
    <property type="entry name" value="Acyl_transf_3_dom"/>
</dbReference>
<feature type="transmembrane region" description="Helical" evidence="1">
    <location>
        <begin position="202"/>
        <end position="223"/>
    </location>
</feature>
<keyword evidence="4" id="KW-1185">Reference proteome</keyword>
<dbReference type="Pfam" id="PF01757">
    <property type="entry name" value="Acyl_transf_3"/>
    <property type="match status" value="1"/>
</dbReference>
<dbReference type="PANTHER" id="PTHR23028">
    <property type="entry name" value="ACETYLTRANSFERASE"/>
    <property type="match status" value="1"/>
</dbReference>
<proteinExistence type="predicted"/>
<name>A0A4R0PQE2_9SPHI</name>
<feature type="transmembrane region" description="Helical" evidence="1">
    <location>
        <begin position="326"/>
        <end position="346"/>
    </location>
</feature>
<evidence type="ECO:0000313" key="4">
    <source>
        <dbReference type="Proteomes" id="UP000293925"/>
    </source>
</evidence>
<comment type="caution">
    <text evidence="3">The sequence shown here is derived from an EMBL/GenBank/DDBJ whole genome shotgun (WGS) entry which is preliminary data.</text>
</comment>
<feature type="transmembrane region" description="Helical" evidence="1">
    <location>
        <begin position="301"/>
        <end position="320"/>
    </location>
</feature>
<evidence type="ECO:0000256" key="1">
    <source>
        <dbReference type="SAM" id="Phobius"/>
    </source>
</evidence>
<dbReference type="EMBL" id="SJSO01000016">
    <property type="protein sequence ID" value="TCD23406.1"/>
    <property type="molecule type" value="Genomic_DNA"/>
</dbReference>
<feature type="transmembrane region" description="Helical" evidence="1">
    <location>
        <begin position="140"/>
        <end position="161"/>
    </location>
</feature>
<sequence length="364" mass="42026">MKHRFLVLDMFRGIFASLVVLYHMSAFSDTPVLNNSFILNADMFVDFFFVLSGFVICYSYQSINSLTELKLFLTKRIRRLYPLHLLMLLIFLAIEGVKLGLVNHIHINNFLDNSPTTFFSSLFLINSIKLPHVHDVSWNLVSWSISAEVISYIIFALSCHLSSTNRGNALKPMFYMFIALLAAILLYTITGSFKLDYTYDYGFLRGLIGFFSGACCLYCFKYLHERLSDFRQSLFSFMEIGVLLLIGMAIISGPVLKPYGFIYEIVFFISIMVFSFEKGLVSKAISKIGLLKKLGKYSYSIYMVHTLFISMFNVIFIRVFKLPESAYAYLFIPNCIVIYYAARWTYQHIEMRFQYKSKKSVTAG</sequence>
<dbReference type="GO" id="GO:0016747">
    <property type="term" value="F:acyltransferase activity, transferring groups other than amino-acyl groups"/>
    <property type="evidence" value="ECO:0007669"/>
    <property type="project" value="InterPro"/>
</dbReference>
<keyword evidence="1" id="KW-0472">Membrane</keyword>
<dbReference type="OrthoDB" id="9767863at2"/>
<feature type="transmembrane region" description="Helical" evidence="1">
    <location>
        <begin position="81"/>
        <end position="101"/>
    </location>
</feature>
<gene>
    <name evidence="3" type="ORF">EZ456_17530</name>
</gene>
<dbReference type="InterPro" id="IPR050879">
    <property type="entry name" value="Acyltransferase_3"/>
</dbReference>
<reference evidence="3 4" key="1">
    <citation type="submission" date="2019-02" db="EMBL/GenBank/DDBJ databases">
        <title>Pedobacter sp. RP-3-21 sp. nov., isolated from Arctic soil.</title>
        <authorList>
            <person name="Dahal R.H."/>
        </authorList>
    </citation>
    <scope>NUCLEOTIDE SEQUENCE [LARGE SCALE GENOMIC DNA]</scope>
    <source>
        <strain evidence="3 4">RP-3-21</strain>
    </source>
</reference>
<dbReference type="AlphaFoldDB" id="A0A4R0PQE2"/>
<feature type="domain" description="Acyltransferase 3" evidence="2">
    <location>
        <begin position="8"/>
        <end position="319"/>
    </location>
</feature>
<accession>A0A4R0PQE2</accession>
<keyword evidence="1" id="KW-0812">Transmembrane</keyword>
<feature type="transmembrane region" description="Helical" evidence="1">
    <location>
        <begin position="7"/>
        <end position="25"/>
    </location>
</feature>
<evidence type="ECO:0000313" key="3">
    <source>
        <dbReference type="EMBL" id="TCD23406.1"/>
    </source>
</evidence>
<feature type="transmembrane region" description="Helical" evidence="1">
    <location>
        <begin position="235"/>
        <end position="255"/>
    </location>
</feature>
<dbReference type="Proteomes" id="UP000293925">
    <property type="component" value="Unassembled WGS sequence"/>
</dbReference>
<feature type="transmembrane region" description="Helical" evidence="1">
    <location>
        <begin position="173"/>
        <end position="190"/>
    </location>
</feature>
<keyword evidence="3" id="KW-0012">Acyltransferase</keyword>